<dbReference type="AlphaFoldDB" id="A0AAQ1MG85"/>
<organism evidence="2 3">
    <name type="scientific">Bittarella massiliensis</name>
    <name type="common">ex Durand et al. 2017</name>
    <dbReference type="NCBI Taxonomy" id="1720313"/>
    <lineage>
        <taxon>Bacteria</taxon>
        <taxon>Bacillati</taxon>
        <taxon>Bacillota</taxon>
        <taxon>Clostridia</taxon>
        <taxon>Eubacteriales</taxon>
        <taxon>Oscillospiraceae</taxon>
        <taxon>Bittarella (ex Durand et al. 2017)</taxon>
    </lineage>
</organism>
<evidence type="ECO:0000313" key="1">
    <source>
        <dbReference type="EMBL" id="MZL70810.1"/>
    </source>
</evidence>
<dbReference type="PANTHER" id="PTHR48100">
    <property type="entry name" value="BROAD-SPECIFICITY PHOSPHATASE YOR283W-RELATED"/>
    <property type="match status" value="1"/>
</dbReference>
<dbReference type="Gene3D" id="3.40.50.1240">
    <property type="entry name" value="Phosphoglycerate mutase-like"/>
    <property type="match status" value="1"/>
</dbReference>
<comment type="caution">
    <text evidence="2">The sequence shown here is derived from an EMBL/GenBank/DDBJ whole genome shotgun (WGS) entry which is preliminary data.</text>
</comment>
<dbReference type="CDD" id="cd07067">
    <property type="entry name" value="HP_PGM_like"/>
    <property type="match status" value="1"/>
</dbReference>
<dbReference type="PANTHER" id="PTHR48100:SF1">
    <property type="entry name" value="HISTIDINE PHOSPHATASE FAMILY PROTEIN-RELATED"/>
    <property type="match status" value="1"/>
</dbReference>
<dbReference type="InterPro" id="IPR029033">
    <property type="entry name" value="His_PPase_superfam"/>
</dbReference>
<reference evidence="3" key="1">
    <citation type="submission" date="2016-11" db="EMBL/GenBank/DDBJ databases">
        <authorList>
            <person name="Jaros S."/>
            <person name="Januszkiewicz K."/>
            <person name="Wedrychowicz H."/>
        </authorList>
    </citation>
    <scope>NUCLEOTIDE SEQUENCE [LARGE SCALE GENOMIC DNA]</scope>
    <source>
        <strain evidence="3">DSM 4029</strain>
    </source>
</reference>
<dbReference type="InterPro" id="IPR050275">
    <property type="entry name" value="PGM_Phosphatase"/>
</dbReference>
<dbReference type="GO" id="GO:0016791">
    <property type="term" value="F:phosphatase activity"/>
    <property type="evidence" value="ECO:0007669"/>
    <property type="project" value="TreeGrafter"/>
</dbReference>
<dbReference type="SUPFAM" id="SSF53254">
    <property type="entry name" value="Phosphoglycerate mutase-like"/>
    <property type="match status" value="1"/>
</dbReference>
<protein>
    <submittedName>
        <fullName evidence="2">2,3-bisphosphoglycerate-dependent phosphoglycerate mutase</fullName>
    </submittedName>
    <submittedName>
        <fullName evidence="1">Histidine phosphatase family protein</fullName>
    </submittedName>
</protein>
<reference evidence="2" key="2">
    <citation type="submission" date="2016-11" db="EMBL/GenBank/DDBJ databases">
        <authorList>
            <person name="Varghese N."/>
            <person name="Submissions S."/>
        </authorList>
    </citation>
    <scope>NUCLEOTIDE SEQUENCE</scope>
    <source>
        <strain evidence="2">DSM 4029</strain>
    </source>
</reference>
<name>A0AAQ1MG85_9FIRM</name>
<gene>
    <name evidence="1" type="ORF">GT747_13735</name>
    <name evidence="2" type="ORF">SAMN05444424_2913</name>
</gene>
<evidence type="ECO:0000313" key="3">
    <source>
        <dbReference type="Proteomes" id="UP000184089"/>
    </source>
</evidence>
<evidence type="ECO:0000313" key="2">
    <source>
        <dbReference type="EMBL" id="SHG65621.1"/>
    </source>
</evidence>
<dbReference type="Proteomes" id="UP000184089">
    <property type="component" value="Unassembled WGS sequence"/>
</dbReference>
<dbReference type="InterPro" id="IPR013078">
    <property type="entry name" value="His_Pase_superF_clade-1"/>
</dbReference>
<dbReference type="EMBL" id="WWVX01000011">
    <property type="protein sequence ID" value="MZL70810.1"/>
    <property type="molecule type" value="Genomic_DNA"/>
</dbReference>
<accession>A0AAQ1MG85</accession>
<sequence length="190" mass="21477">MQRVYWIRHAESDHSVHSDALRPLTARGLEGRHRVEEYLAGHAVGAVLSSPYRRAHDTVQPFAASRGLQILCDDRFRERRVAGEGEWIEDFSDFSPRQWADFSYHLPGGESLAQVEERMVEGLQDALAAHPGEDLVIGTHGTALCVLIHHFVLAFGLEQFAEMVEKLPWAVCMTFEEGRFSGWEVADISY</sequence>
<proteinExistence type="predicted"/>
<dbReference type="Pfam" id="PF00300">
    <property type="entry name" value="His_Phos_1"/>
    <property type="match status" value="1"/>
</dbReference>
<reference evidence="1 4" key="3">
    <citation type="journal article" date="2019" name="Nat. Med.">
        <title>A library of human gut bacterial isolates paired with longitudinal multiomics data enables mechanistic microbiome research.</title>
        <authorList>
            <person name="Poyet M."/>
            <person name="Groussin M."/>
            <person name="Gibbons S.M."/>
            <person name="Avila-Pacheco J."/>
            <person name="Jiang X."/>
            <person name="Kearney S.M."/>
            <person name="Perrotta A.R."/>
            <person name="Berdy B."/>
            <person name="Zhao S."/>
            <person name="Lieberman T.D."/>
            <person name="Swanson P.K."/>
            <person name="Smith M."/>
            <person name="Roesemann S."/>
            <person name="Alexander J.E."/>
            <person name="Rich S.A."/>
            <person name="Livny J."/>
            <person name="Vlamakis H."/>
            <person name="Clish C."/>
            <person name="Bullock K."/>
            <person name="Deik A."/>
            <person name="Scott J."/>
            <person name="Pierce K.A."/>
            <person name="Xavier R.J."/>
            <person name="Alm E.J."/>
        </authorList>
    </citation>
    <scope>NUCLEOTIDE SEQUENCE [LARGE SCALE GENOMIC DNA]</scope>
    <source>
        <strain evidence="1 4">BIOML-A2</strain>
    </source>
</reference>
<evidence type="ECO:0000313" key="4">
    <source>
        <dbReference type="Proteomes" id="UP000474718"/>
    </source>
</evidence>
<dbReference type="EMBL" id="FQVY01000007">
    <property type="protein sequence ID" value="SHG65621.1"/>
    <property type="molecule type" value="Genomic_DNA"/>
</dbReference>
<keyword evidence="4" id="KW-1185">Reference proteome</keyword>
<dbReference type="GO" id="GO:0005737">
    <property type="term" value="C:cytoplasm"/>
    <property type="evidence" value="ECO:0007669"/>
    <property type="project" value="TreeGrafter"/>
</dbReference>
<dbReference type="Proteomes" id="UP000474718">
    <property type="component" value="Unassembled WGS sequence"/>
</dbReference>
<dbReference type="SMART" id="SM00855">
    <property type="entry name" value="PGAM"/>
    <property type="match status" value="1"/>
</dbReference>